<organism evidence="9 10">
    <name type="scientific">Thioalkalivibrio nitratireducens (strain DSM 14787 / UNIQEM 213 / ALEN2)</name>
    <dbReference type="NCBI Taxonomy" id="1255043"/>
    <lineage>
        <taxon>Bacteria</taxon>
        <taxon>Pseudomonadati</taxon>
        <taxon>Pseudomonadota</taxon>
        <taxon>Gammaproteobacteria</taxon>
        <taxon>Chromatiales</taxon>
        <taxon>Ectothiorhodospiraceae</taxon>
        <taxon>Thioalkalivibrio</taxon>
    </lineage>
</organism>
<dbReference type="AlphaFoldDB" id="L0DRT3"/>
<protein>
    <submittedName>
        <fullName evidence="9">Hemin ABC transporter, permease protein</fullName>
    </submittedName>
</protein>
<feature type="transmembrane region" description="Helical" evidence="8">
    <location>
        <begin position="115"/>
        <end position="139"/>
    </location>
</feature>
<proteinExistence type="inferred from homology"/>
<dbReference type="CDD" id="cd06550">
    <property type="entry name" value="TM_ABC_iron-siderophores_like"/>
    <property type="match status" value="1"/>
</dbReference>
<dbReference type="SUPFAM" id="SSF81345">
    <property type="entry name" value="ABC transporter involved in vitamin B12 uptake, BtuC"/>
    <property type="match status" value="1"/>
</dbReference>
<evidence type="ECO:0000256" key="5">
    <source>
        <dbReference type="ARBA" id="ARBA00022692"/>
    </source>
</evidence>
<dbReference type="GO" id="GO:0022857">
    <property type="term" value="F:transmembrane transporter activity"/>
    <property type="evidence" value="ECO:0007669"/>
    <property type="project" value="InterPro"/>
</dbReference>
<evidence type="ECO:0000313" key="10">
    <source>
        <dbReference type="Proteomes" id="UP000010809"/>
    </source>
</evidence>
<evidence type="ECO:0000256" key="2">
    <source>
        <dbReference type="ARBA" id="ARBA00007935"/>
    </source>
</evidence>
<dbReference type="GO" id="GO:0033214">
    <property type="term" value="P:siderophore-iron import into cell"/>
    <property type="evidence" value="ECO:0007669"/>
    <property type="project" value="TreeGrafter"/>
</dbReference>
<dbReference type="PANTHER" id="PTHR30472:SF25">
    <property type="entry name" value="ABC TRANSPORTER PERMEASE PROTEIN MJ0876-RELATED"/>
    <property type="match status" value="1"/>
</dbReference>
<dbReference type="Proteomes" id="UP000010809">
    <property type="component" value="Chromosome"/>
</dbReference>
<feature type="transmembrane region" description="Helical" evidence="8">
    <location>
        <begin position="341"/>
        <end position="358"/>
    </location>
</feature>
<gene>
    <name evidence="9" type="primary">hmuU [H]</name>
    <name evidence="9" type="ordered locus">TVNIR_0598</name>
</gene>
<dbReference type="FunFam" id="1.10.3470.10:FF:000001">
    <property type="entry name" value="Vitamin B12 ABC transporter permease BtuC"/>
    <property type="match status" value="1"/>
</dbReference>
<comment type="similarity">
    <text evidence="2">Belongs to the binding-protein-dependent transport system permease family. FecCD subfamily.</text>
</comment>
<keyword evidence="4" id="KW-1003">Cell membrane</keyword>
<dbReference type="EMBL" id="CP003989">
    <property type="protein sequence ID" value="AGA32299.1"/>
    <property type="molecule type" value="Genomic_DNA"/>
</dbReference>
<feature type="transmembrane region" description="Helical" evidence="8">
    <location>
        <begin position="310"/>
        <end position="329"/>
    </location>
</feature>
<feature type="transmembrane region" description="Helical" evidence="8">
    <location>
        <begin position="145"/>
        <end position="166"/>
    </location>
</feature>
<feature type="transmembrane region" description="Helical" evidence="8">
    <location>
        <begin position="178"/>
        <end position="202"/>
    </location>
</feature>
<dbReference type="InterPro" id="IPR000522">
    <property type="entry name" value="ABC_transptr_permease_BtuC"/>
</dbReference>
<evidence type="ECO:0000256" key="7">
    <source>
        <dbReference type="ARBA" id="ARBA00023136"/>
    </source>
</evidence>
<keyword evidence="6 8" id="KW-1133">Transmembrane helix</keyword>
<dbReference type="STRING" id="1255043.TVNIR_0598"/>
<dbReference type="InterPro" id="IPR037294">
    <property type="entry name" value="ABC_BtuC-like"/>
</dbReference>
<evidence type="ECO:0000256" key="3">
    <source>
        <dbReference type="ARBA" id="ARBA00022448"/>
    </source>
</evidence>
<dbReference type="HOGENOM" id="CLU_013016_0_3_6"/>
<sequence>MSAQVSTEPVMASALRGDRSRRARWTLLGLAVGLLAVATVSLGQGAVAVPPDRIVGILASRIGFADATRFNPVEVHVILHLRLPRVLLAILVGSALAVSGAALQGLFRNPLADPGLVGVSAGAALGAVTVIVLGATWLHGVTALLGIYTLPVAAFLGGLAATLLVYRLAQQGGYTPVATLLLAGIAINAVAGAGTGVLTYVADDQQLRSLTFWTMGSLGGATWSNLAAAAPLILLPMLALPVLAMALNAFLLGESVARHLGIRVEHIKILVVTLTAMAVGAAVAVSGIIGFVGLVVPHLLRLLIGPDHRYLLPGSALMGAFLLLLADLLARNVVAPAELPIGLITALVGGPFFLALLLRRRGMYS</sequence>
<dbReference type="KEGG" id="tni:TVNIR_0598"/>
<evidence type="ECO:0000256" key="1">
    <source>
        <dbReference type="ARBA" id="ARBA00004651"/>
    </source>
</evidence>
<comment type="subcellular location">
    <subcellularLocation>
        <location evidence="1">Cell membrane</location>
        <topology evidence="1">Multi-pass membrane protein</topology>
    </subcellularLocation>
</comment>
<reference evidence="9" key="1">
    <citation type="submission" date="2015-12" db="EMBL/GenBank/DDBJ databases">
        <authorList>
            <person name="Tikhonova T.V."/>
            <person name="Pavlov A.R."/>
            <person name="Beletsky A.V."/>
            <person name="Mardanov A.V."/>
            <person name="Sorokin D.Y."/>
            <person name="Ravin N.V."/>
            <person name="Popov V.O."/>
        </authorList>
    </citation>
    <scope>NUCLEOTIDE SEQUENCE</scope>
    <source>
        <strain evidence="9">DSM 14787</strain>
    </source>
</reference>
<evidence type="ECO:0000256" key="8">
    <source>
        <dbReference type="SAM" id="Phobius"/>
    </source>
</evidence>
<dbReference type="GO" id="GO:0005886">
    <property type="term" value="C:plasma membrane"/>
    <property type="evidence" value="ECO:0007669"/>
    <property type="project" value="UniProtKB-SubCell"/>
</dbReference>
<feature type="transmembrane region" description="Helical" evidence="8">
    <location>
        <begin position="86"/>
        <end position="103"/>
    </location>
</feature>
<evidence type="ECO:0000313" key="9">
    <source>
        <dbReference type="EMBL" id="AGA32299.1"/>
    </source>
</evidence>
<dbReference type="Pfam" id="PF01032">
    <property type="entry name" value="FecCD"/>
    <property type="match status" value="1"/>
</dbReference>
<dbReference type="Gene3D" id="1.10.3470.10">
    <property type="entry name" value="ABC transporter involved in vitamin B12 uptake, BtuC"/>
    <property type="match status" value="1"/>
</dbReference>
<keyword evidence="5 8" id="KW-0812">Transmembrane</keyword>
<dbReference type="PANTHER" id="PTHR30472">
    <property type="entry name" value="FERRIC ENTEROBACTIN TRANSPORT SYSTEM PERMEASE PROTEIN"/>
    <property type="match status" value="1"/>
</dbReference>
<accession>L0DRT3</accession>
<dbReference type="eggNOG" id="COG0609">
    <property type="taxonomic scope" value="Bacteria"/>
</dbReference>
<evidence type="ECO:0000256" key="6">
    <source>
        <dbReference type="ARBA" id="ARBA00022989"/>
    </source>
</evidence>
<feature type="transmembrane region" description="Helical" evidence="8">
    <location>
        <begin position="269"/>
        <end position="298"/>
    </location>
</feature>
<keyword evidence="3" id="KW-0813">Transport</keyword>
<dbReference type="PATRIC" id="fig|1255043.3.peg.604"/>
<feature type="transmembrane region" description="Helical" evidence="8">
    <location>
        <begin position="222"/>
        <end position="248"/>
    </location>
</feature>
<evidence type="ECO:0000256" key="4">
    <source>
        <dbReference type="ARBA" id="ARBA00022475"/>
    </source>
</evidence>
<keyword evidence="7 8" id="KW-0472">Membrane</keyword>
<name>L0DRT3_THIND</name>
<dbReference type="RefSeq" id="WP_015257452.1">
    <property type="nucleotide sequence ID" value="NC_019902.2"/>
</dbReference>
<keyword evidence="10" id="KW-1185">Reference proteome</keyword>